<evidence type="ECO:0000313" key="7">
    <source>
        <dbReference type="Proteomes" id="UP000070133"/>
    </source>
</evidence>
<evidence type="ECO:0000256" key="1">
    <source>
        <dbReference type="ARBA" id="ARBA00022723"/>
    </source>
</evidence>
<protein>
    <recommendedName>
        <fullName evidence="5">MYND-type domain-containing protein</fullName>
    </recommendedName>
</protein>
<keyword evidence="1" id="KW-0479">Metal-binding</keyword>
<dbReference type="AlphaFoldDB" id="A0A139HBH2"/>
<dbReference type="Gene3D" id="6.10.140.2220">
    <property type="match status" value="1"/>
</dbReference>
<sequence>MATPKLLDSQCSHCKAKCTGNICAGCKVVRYCSKEHQTEDWPRHKSQCVVVKKARSAMEREERKLHDNLEENDPFHNGDPFETGVGNFWGIIETRSYMRAKYGYLNGLRMIKTKEAIEAALDQANDCFRLCHSDNMGVRDMAPALMIRLGKEQQAYDFLKWHCTAGEELDYDLKDENVMEALHEKMHDKYGSLAMMVSITLIKLRILFDIKELEQPSPVGEKLPQEILDLVREHMASDIISKNEALMSDISNGVSLKPHIQKLEGQLDVLFRAVKQNNKHFWPAMVNPGSALTATPATYSMGSKEEMQLMLQYLYEAWEETPGAIKWVKQRLR</sequence>
<dbReference type="Proteomes" id="UP000070133">
    <property type="component" value="Unassembled WGS sequence"/>
</dbReference>
<dbReference type="Pfam" id="PF01753">
    <property type="entry name" value="zf-MYND"/>
    <property type="match status" value="1"/>
</dbReference>
<evidence type="ECO:0000256" key="3">
    <source>
        <dbReference type="ARBA" id="ARBA00022833"/>
    </source>
</evidence>
<evidence type="ECO:0000256" key="4">
    <source>
        <dbReference type="PROSITE-ProRule" id="PRU00134"/>
    </source>
</evidence>
<keyword evidence="3" id="KW-0862">Zinc</keyword>
<keyword evidence="2 4" id="KW-0863">Zinc-finger</keyword>
<gene>
    <name evidence="6" type="ORF">AC578_8883</name>
</gene>
<feature type="domain" description="MYND-type" evidence="5">
    <location>
        <begin position="11"/>
        <end position="48"/>
    </location>
</feature>
<dbReference type="GO" id="GO:0008270">
    <property type="term" value="F:zinc ion binding"/>
    <property type="evidence" value="ECO:0007669"/>
    <property type="project" value="UniProtKB-KW"/>
</dbReference>
<dbReference type="PROSITE" id="PS50865">
    <property type="entry name" value="ZF_MYND_2"/>
    <property type="match status" value="1"/>
</dbReference>
<proteinExistence type="predicted"/>
<reference evidence="6 7" key="1">
    <citation type="submission" date="2015-07" db="EMBL/GenBank/DDBJ databases">
        <title>Comparative genomics of the Sigatoka disease complex on banana suggests a link between parallel evolutionary changes in Pseudocercospora fijiensis and Pseudocercospora eumusae and increased virulence on the banana host.</title>
        <authorList>
            <person name="Chang T.-C."/>
            <person name="Salvucci A."/>
            <person name="Crous P.W."/>
            <person name="Stergiopoulos I."/>
        </authorList>
    </citation>
    <scope>NUCLEOTIDE SEQUENCE [LARGE SCALE GENOMIC DNA]</scope>
    <source>
        <strain evidence="6 7">CBS 114824</strain>
    </source>
</reference>
<dbReference type="PROSITE" id="PS01360">
    <property type="entry name" value="ZF_MYND_1"/>
    <property type="match status" value="1"/>
</dbReference>
<keyword evidence="7" id="KW-1185">Reference proteome</keyword>
<organism evidence="6 7">
    <name type="scientific">Pseudocercospora eumusae</name>
    <dbReference type="NCBI Taxonomy" id="321146"/>
    <lineage>
        <taxon>Eukaryota</taxon>
        <taxon>Fungi</taxon>
        <taxon>Dikarya</taxon>
        <taxon>Ascomycota</taxon>
        <taxon>Pezizomycotina</taxon>
        <taxon>Dothideomycetes</taxon>
        <taxon>Dothideomycetidae</taxon>
        <taxon>Mycosphaerellales</taxon>
        <taxon>Mycosphaerellaceae</taxon>
        <taxon>Pseudocercospora</taxon>
    </lineage>
</organism>
<evidence type="ECO:0000259" key="5">
    <source>
        <dbReference type="PROSITE" id="PS50865"/>
    </source>
</evidence>
<dbReference type="EMBL" id="LFZN01000085">
    <property type="protein sequence ID" value="KXS99799.1"/>
    <property type="molecule type" value="Genomic_DNA"/>
</dbReference>
<evidence type="ECO:0000256" key="2">
    <source>
        <dbReference type="ARBA" id="ARBA00022771"/>
    </source>
</evidence>
<accession>A0A139HBH2</accession>
<dbReference type="OrthoDB" id="5952526at2759"/>
<dbReference type="SUPFAM" id="SSF144232">
    <property type="entry name" value="HIT/MYND zinc finger-like"/>
    <property type="match status" value="1"/>
</dbReference>
<evidence type="ECO:0000313" key="6">
    <source>
        <dbReference type="EMBL" id="KXS99799.1"/>
    </source>
</evidence>
<dbReference type="InterPro" id="IPR002893">
    <property type="entry name" value="Znf_MYND"/>
</dbReference>
<name>A0A139HBH2_9PEZI</name>
<comment type="caution">
    <text evidence="6">The sequence shown here is derived from an EMBL/GenBank/DDBJ whole genome shotgun (WGS) entry which is preliminary data.</text>
</comment>